<dbReference type="AlphaFoldDB" id="A0A9D2LQV8"/>
<organism evidence="1 2">
    <name type="scientific">Candidatus Blautia faecavium</name>
    <dbReference type="NCBI Taxonomy" id="2838487"/>
    <lineage>
        <taxon>Bacteria</taxon>
        <taxon>Bacillati</taxon>
        <taxon>Bacillota</taxon>
        <taxon>Clostridia</taxon>
        <taxon>Lachnospirales</taxon>
        <taxon>Lachnospiraceae</taxon>
        <taxon>Blautia</taxon>
    </lineage>
</organism>
<dbReference type="SUPFAM" id="SSF55469">
    <property type="entry name" value="FMN-dependent nitroreductase-like"/>
    <property type="match status" value="1"/>
</dbReference>
<evidence type="ECO:0000313" key="1">
    <source>
        <dbReference type="EMBL" id="HJB27921.1"/>
    </source>
</evidence>
<proteinExistence type="predicted"/>
<sequence>MEFYKVINKRRIIRPYPCRIQEPKSPQQIKEFLKVPDGWGLPALVVLGYAVKAPLLPTQVKATVENKVRCNKW</sequence>
<name>A0A9D2LQV8_9FIRM</name>
<comment type="caution">
    <text evidence="1">The sequence shown here is derived from an EMBL/GenBank/DDBJ whole genome shotgun (WGS) entry which is preliminary data.</text>
</comment>
<evidence type="ECO:0000313" key="2">
    <source>
        <dbReference type="Proteomes" id="UP000823842"/>
    </source>
</evidence>
<reference evidence="1" key="2">
    <citation type="submission" date="2021-04" db="EMBL/GenBank/DDBJ databases">
        <authorList>
            <person name="Gilroy R."/>
        </authorList>
    </citation>
    <scope>NUCLEOTIDE SEQUENCE</scope>
    <source>
        <strain evidence="1">ChiSjej1B19-5720</strain>
    </source>
</reference>
<dbReference type="Proteomes" id="UP000823842">
    <property type="component" value="Unassembled WGS sequence"/>
</dbReference>
<reference evidence="1" key="1">
    <citation type="journal article" date="2021" name="PeerJ">
        <title>Extensive microbial diversity within the chicken gut microbiome revealed by metagenomics and culture.</title>
        <authorList>
            <person name="Gilroy R."/>
            <person name="Ravi A."/>
            <person name="Getino M."/>
            <person name="Pursley I."/>
            <person name="Horton D.L."/>
            <person name="Alikhan N.F."/>
            <person name="Baker D."/>
            <person name="Gharbi K."/>
            <person name="Hall N."/>
            <person name="Watson M."/>
            <person name="Adriaenssens E.M."/>
            <person name="Foster-Nyarko E."/>
            <person name="Jarju S."/>
            <person name="Secka A."/>
            <person name="Antonio M."/>
            <person name="Oren A."/>
            <person name="Chaudhuri R.R."/>
            <person name="La Ragione R."/>
            <person name="Hildebrand F."/>
            <person name="Pallen M.J."/>
        </authorList>
    </citation>
    <scope>NUCLEOTIDE SEQUENCE</scope>
    <source>
        <strain evidence="1">ChiSjej1B19-5720</strain>
    </source>
</reference>
<protein>
    <submittedName>
        <fullName evidence="1">Uncharacterized protein</fullName>
    </submittedName>
</protein>
<dbReference type="GO" id="GO:0016491">
    <property type="term" value="F:oxidoreductase activity"/>
    <property type="evidence" value="ECO:0007669"/>
    <property type="project" value="InterPro"/>
</dbReference>
<dbReference type="InterPro" id="IPR000415">
    <property type="entry name" value="Nitroreductase-like"/>
</dbReference>
<gene>
    <name evidence="1" type="ORF">IAA06_03910</name>
</gene>
<accession>A0A9D2LQV8</accession>
<dbReference type="EMBL" id="DWYZ01000079">
    <property type="protein sequence ID" value="HJB27921.1"/>
    <property type="molecule type" value="Genomic_DNA"/>
</dbReference>